<dbReference type="STRING" id="657014.SAMN04488092_104286"/>
<feature type="domain" description="Hedgehog/Intein (Hint)" evidence="1">
    <location>
        <begin position="183"/>
        <end position="319"/>
    </location>
</feature>
<keyword evidence="3" id="KW-1185">Reference proteome</keyword>
<accession>A0A1H9DWH6</accession>
<dbReference type="AlphaFoldDB" id="A0A1H9DWH6"/>
<gene>
    <name evidence="2" type="ORF">SAMN04488092_104286</name>
</gene>
<dbReference type="InterPro" id="IPR028992">
    <property type="entry name" value="Hedgehog/Intein_dom"/>
</dbReference>
<dbReference type="RefSeq" id="WP_090269362.1">
    <property type="nucleotide sequence ID" value="NZ_FOEP01000004.1"/>
</dbReference>
<organism evidence="2 3">
    <name type="scientific">Thalassovita taeanensis</name>
    <dbReference type="NCBI Taxonomy" id="657014"/>
    <lineage>
        <taxon>Bacteria</taxon>
        <taxon>Pseudomonadati</taxon>
        <taxon>Pseudomonadota</taxon>
        <taxon>Alphaproteobacteria</taxon>
        <taxon>Rhodobacterales</taxon>
        <taxon>Roseobacteraceae</taxon>
        <taxon>Thalassovita</taxon>
    </lineage>
</organism>
<sequence length="366" mass="39889">MGWIALSDRNRQVFNLNGIGADAGKAATAGEELTPDSLLIRGSIVVETNLPEDGRPQQLIRYNRDHPWVSRLSLQAIPGGAVVLVITQGKEVFHTALEHDAAGQADRLRITYSWDAPARWGRLSVERIGTDKLFLSEVRDPKPLLLSDLRIMALDPAQRQMDREVDYFAVSTRIEPVGPMPSLTARVPVLTSWGYRAAHQITRGDLLRGPDGGTTPVLATVRRTVPARGAFRPVRLRAPYFGLQQDIVVAPGQLLRLDGSDVDYLFGQQAVLVPAGHLVNGVSAMYCDGGDTVTYSQFVLPGNEPVVAAGAPLETLFLGRMRRKPAHVAASLLAGYDRSRLPEHPCSAYPVLKPFEAITLAELRAA</sequence>
<protein>
    <submittedName>
        <fullName evidence="2">Hint domain-containing protein</fullName>
    </submittedName>
</protein>
<dbReference type="OrthoDB" id="6305173at2"/>
<evidence type="ECO:0000313" key="2">
    <source>
        <dbReference type="EMBL" id="SEQ17098.1"/>
    </source>
</evidence>
<reference evidence="2 3" key="1">
    <citation type="submission" date="2016-10" db="EMBL/GenBank/DDBJ databases">
        <authorList>
            <person name="de Groot N.N."/>
        </authorList>
    </citation>
    <scope>NUCLEOTIDE SEQUENCE [LARGE SCALE GENOMIC DNA]</scope>
    <source>
        <strain evidence="2 3">DSM 22007</strain>
    </source>
</reference>
<dbReference type="Pfam" id="PF13403">
    <property type="entry name" value="Hint_2"/>
    <property type="match status" value="1"/>
</dbReference>
<dbReference type="EMBL" id="FOEP01000004">
    <property type="protein sequence ID" value="SEQ17098.1"/>
    <property type="molecule type" value="Genomic_DNA"/>
</dbReference>
<evidence type="ECO:0000313" key="3">
    <source>
        <dbReference type="Proteomes" id="UP000198634"/>
    </source>
</evidence>
<dbReference type="Proteomes" id="UP000198634">
    <property type="component" value="Unassembled WGS sequence"/>
</dbReference>
<proteinExistence type="predicted"/>
<name>A0A1H9DWH6_9RHOB</name>
<evidence type="ECO:0000259" key="1">
    <source>
        <dbReference type="Pfam" id="PF13403"/>
    </source>
</evidence>